<evidence type="ECO:0000313" key="1">
    <source>
        <dbReference type="EMBL" id="SMD00887.1"/>
    </source>
</evidence>
<dbReference type="OrthoDB" id="1665274at2"/>
<accession>A0A1W2DU16</accession>
<dbReference type="EMBL" id="FWXI01000018">
    <property type="protein sequence ID" value="SMD00887.1"/>
    <property type="molecule type" value="Genomic_DNA"/>
</dbReference>
<name>A0A1W2DU16_9FIRM</name>
<sequence length="180" mass="19956">MEFLAVLLILVVGAAVGIWLYIVNQGDAHFQFIVDQRTDFTLAEITKDAATFRTVVPFINNGTQDGTLMDVFPRHFLPYEQFDAVDTDARLTLDSADRNDGYWEAYIVPKNTGGSIILTVKFTAKNGDIAAALKDMVDMPIDIVFQVVARSPWYIDKNRLVMTASEIHKALAAGQQAAAR</sequence>
<reference evidence="1 2" key="1">
    <citation type="submission" date="2017-04" db="EMBL/GenBank/DDBJ databases">
        <authorList>
            <person name="Afonso C.L."/>
            <person name="Miller P.J."/>
            <person name="Scott M.A."/>
            <person name="Spackman E."/>
            <person name="Goraichik I."/>
            <person name="Dimitrov K.M."/>
            <person name="Suarez D.L."/>
            <person name="Swayne D.E."/>
        </authorList>
    </citation>
    <scope>NUCLEOTIDE SEQUENCE [LARGE SCALE GENOMIC DNA]</scope>
    <source>
        <strain evidence="1 2">DSM 5090</strain>
    </source>
</reference>
<proteinExistence type="predicted"/>
<dbReference type="AlphaFoldDB" id="A0A1W2DU16"/>
<dbReference type="Proteomes" id="UP000192738">
    <property type="component" value="Unassembled WGS sequence"/>
</dbReference>
<dbReference type="STRING" id="112901.SAMN04488500_11850"/>
<evidence type="ECO:0000313" key="2">
    <source>
        <dbReference type="Proteomes" id="UP000192738"/>
    </source>
</evidence>
<gene>
    <name evidence="1" type="ORF">SAMN04488500_11850</name>
</gene>
<organism evidence="1 2">
    <name type="scientific">Sporomusa malonica</name>
    <dbReference type="NCBI Taxonomy" id="112901"/>
    <lineage>
        <taxon>Bacteria</taxon>
        <taxon>Bacillati</taxon>
        <taxon>Bacillota</taxon>
        <taxon>Negativicutes</taxon>
        <taxon>Selenomonadales</taxon>
        <taxon>Sporomusaceae</taxon>
        <taxon>Sporomusa</taxon>
    </lineage>
</organism>
<dbReference type="RefSeq" id="WP_084577320.1">
    <property type="nucleotide sequence ID" value="NZ_CP155572.1"/>
</dbReference>
<protein>
    <submittedName>
        <fullName evidence="1">Uncharacterized protein</fullName>
    </submittedName>
</protein>
<keyword evidence="2" id="KW-1185">Reference proteome</keyword>